<reference evidence="4 5" key="1">
    <citation type="submission" date="2023-09" db="EMBL/GenBank/DDBJ databases">
        <authorList>
            <person name="Rey-Velasco X."/>
        </authorList>
    </citation>
    <scope>NUCLEOTIDE SEQUENCE [LARGE SCALE GENOMIC DNA]</scope>
    <source>
        <strain evidence="4 5">P007</strain>
    </source>
</reference>
<sequence length="143" mass="16198">MKYTTIVIDDSSIQRLATTFLVKNHVALEHIGSYGNPYEGLRAVVDKKADILFLDVLMDDIDAFELLDSVNLNCAIIMNSTWPRFAVKAFDYGINDFITKPIQKPRFEKSVVKVINQLKGEQSSIRSNKDYLCIDSLSNFSLT</sequence>
<dbReference type="SUPFAM" id="SSF52172">
    <property type="entry name" value="CheY-like"/>
    <property type="match status" value="1"/>
</dbReference>
<dbReference type="PROSITE" id="PS50110">
    <property type="entry name" value="RESPONSE_REGULATORY"/>
    <property type="match status" value="1"/>
</dbReference>
<evidence type="ECO:0000256" key="2">
    <source>
        <dbReference type="PROSITE-ProRule" id="PRU00169"/>
    </source>
</evidence>
<accession>A0ABU3BL32</accession>
<dbReference type="Pfam" id="PF00072">
    <property type="entry name" value="Response_reg"/>
    <property type="match status" value="1"/>
</dbReference>
<proteinExistence type="predicted"/>
<evidence type="ECO:0000259" key="3">
    <source>
        <dbReference type="PROSITE" id="PS50110"/>
    </source>
</evidence>
<feature type="modified residue" description="4-aspartylphosphate" evidence="2">
    <location>
        <position position="55"/>
    </location>
</feature>
<dbReference type="Gene3D" id="3.40.50.2300">
    <property type="match status" value="1"/>
</dbReference>
<gene>
    <name evidence="4" type="ORF">RM520_14720</name>
</gene>
<name>A0ABU3BL32_9FLAO</name>
<comment type="caution">
    <text evidence="4">The sequence shown here is derived from an EMBL/GenBank/DDBJ whole genome shotgun (WGS) entry which is preliminary data.</text>
</comment>
<dbReference type="InterPro" id="IPR001789">
    <property type="entry name" value="Sig_transdc_resp-reg_receiver"/>
</dbReference>
<feature type="domain" description="Response regulatory" evidence="3">
    <location>
        <begin position="4"/>
        <end position="115"/>
    </location>
</feature>
<evidence type="ECO:0000313" key="4">
    <source>
        <dbReference type="EMBL" id="MDT0622881.1"/>
    </source>
</evidence>
<dbReference type="InterPro" id="IPR050595">
    <property type="entry name" value="Bact_response_regulator"/>
</dbReference>
<dbReference type="InterPro" id="IPR011006">
    <property type="entry name" value="CheY-like_superfamily"/>
</dbReference>
<protein>
    <submittedName>
        <fullName evidence="4">Response regulator</fullName>
    </submittedName>
</protein>
<dbReference type="RefSeq" id="WP_311386455.1">
    <property type="nucleotide sequence ID" value="NZ_JAVRHU010000006.1"/>
</dbReference>
<dbReference type="PANTHER" id="PTHR44591:SF3">
    <property type="entry name" value="RESPONSE REGULATORY DOMAIN-CONTAINING PROTEIN"/>
    <property type="match status" value="1"/>
</dbReference>
<evidence type="ECO:0000313" key="5">
    <source>
        <dbReference type="Proteomes" id="UP001250662"/>
    </source>
</evidence>
<organism evidence="4 5">
    <name type="scientific">Croceitalea vernalis</name>
    <dbReference type="NCBI Taxonomy" id="3075599"/>
    <lineage>
        <taxon>Bacteria</taxon>
        <taxon>Pseudomonadati</taxon>
        <taxon>Bacteroidota</taxon>
        <taxon>Flavobacteriia</taxon>
        <taxon>Flavobacteriales</taxon>
        <taxon>Flavobacteriaceae</taxon>
        <taxon>Croceitalea</taxon>
    </lineage>
</organism>
<keyword evidence="5" id="KW-1185">Reference proteome</keyword>
<dbReference type="EMBL" id="JAVRHU010000006">
    <property type="protein sequence ID" value="MDT0622881.1"/>
    <property type="molecule type" value="Genomic_DNA"/>
</dbReference>
<evidence type="ECO:0000256" key="1">
    <source>
        <dbReference type="ARBA" id="ARBA00022553"/>
    </source>
</evidence>
<dbReference type="PANTHER" id="PTHR44591">
    <property type="entry name" value="STRESS RESPONSE REGULATOR PROTEIN 1"/>
    <property type="match status" value="1"/>
</dbReference>
<keyword evidence="1 2" id="KW-0597">Phosphoprotein</keyword>
<dbReference type="SMART" id="SM00448">
    <property type="entry name" value="REC"/>
    <property type="match status" value="1"/>
</dbReference>
<dbReference type="Proteomes" id="UP001250662">
    <property type="component" value="Unassembled WGS sequence"/>
</dbReference>